<proteinExistence type="predicted"/>
<evidence type="ECO:0000313" key="1">
    <source>
        <dbReference type="EMBL" id="JAD94154.1"/>
    </source>
</evidence>
<accession>A0A0A9E048</accession>
<organism evidence="1">
    <name type="scientific">Arundo donax</name>
    <name type="common">Giant reed</name>
    <name type="synonym">Donax arundinaceus</name>
    <dbReference type="NCBI Taxonomy" id="35708"/>
    <lineage>
        <taxon>Eukaryota</taxon>
        <taxon>Viridiplantae</taxon>
        <taxon>Streptophyta</taxon>
        <taxon>Embryophyta</taxon>
        <taxon>Tracheophyta</taxon>
        <taxon>Spermatophyta</taxon>
        <taxon>Magnoliopsida</taxon>
        <taxon>Liliopsida</taxon>
        <taxon>Poales</taxon>
        <taxon>Poaceae</taxon>
        <taxon>PACMAD clade</taxon>
        <taxon>Arundinoideae</taxon>
        <taxon>Arundineae</taxon>
        <taxon>Arundo</taxon>
    </lineage>
</organism>
<reference evidence="1" key="1">
    <citation type="submission" date="2014-09" db="EMBL/GenBank/DDBJ databases">
        <authorList>
            <person name="Magalhaes I.L.F."/>
            <person name="Oliveira U."/>
            <person name="Santos F.R."/>
            <person name="Vidigal T.H.D.A."/>
            <person name="Brescovit A.D."/>
            <person name="Santos A.J."/>
        </authorList>
    </citation>
    <scope>NUCLEOTIDE SEQUENCE</scope>
    <source>
        <tissue evidence="1">Shoot tissue taken approximately 20 cm above the soil surface</tissue>
    </source>
</reference>
<protein>
    <submittedName>
        <fullName evidence="1">Uncharacterized protein</fullName>
    </submittedName>
</protein>
<name>A0A0A9E048_ARUDO</name>
<sequence length="35" mass="4240">MTPYPMLEKYFHNFFINIFMHSSHHVRSVLDASNQ</sequence>
<reference evidence="1" key="2">
    <citation type="journal article" date="2015" name="Data Brief">
        <title>Shoot transcriptome of the giant reed, Arundo donax.</title>
        <authorList>
            <person name="Barrero R.A."/>
            <person name="Guerrero F.D."/>
            <person name="Moolhuijzen P."/>
            <person name="Goolsby J.A."/>
            <person name="Tidwell J."/>
            <person name="Bellgard S.E."/>
            <person name="Bellgard M.I."/>
        </authorList>
    </citation>
    <scope>NUCLEOTIDE SEQUENCE</scope>
    <source>
        <tissue evidence="1">Shoot tissue taken approximately 20 cm above the soil surface</tissue>
    </source>
</reference>
<dbReference type="AlphaFoldDB" id="A0A0A9E048"/>
<dbReference type="EMBL" id="GBRH01203741">
    <property type="protein sequence ID" value="JAD94154.1"/>
    <property type="molecule type" value="Transcribed_RNA"/>
</dbReference>